<dbReference type="EMBL" id="JAICCF010000002">
    <property type="protein sequence ID" value="MBW8684697.1"/>
    <property type="molecule type" value="Genomic_DNA"/>
</dbReference>
<dbReference type="Proteomes" id="UP000812961">
    <property type="component" value="Unassembled WGS sequence"/>
</dbReference>
<dbReference type="Pfam" id="PF02661">
    <property type="entry name" value="Fic"/>
    <property type="match status" value="1"/>
</dbReference>
<reference evidence="2 3" key="1">
    <citation type="submission" date="2021-08" db="EMBL/GenBank/DDBJ databases">
        <title>The genome sequence of Chitinophaga sp. B61.</title>
        <authorList>
            <person name="Zhang X."/>
        </authorList>
    </citation>
    <scope>NUCLEOTIDE SEQUENCE [LARGE SCALE GENOMIC DNA]</scope>
    <source>
        <strain evidence="2 3">B61</strain>
    </source>
</reference>
<dbReference type="RefSeq" id="WP_220249913.1">
    <property type="nucleotide sequence ID" value="NZ_JAICCF010000002.1"/>
</dbReference>
<sequence>MNYKPAGAQWLKEKFNISGYVLTHCSYIGSKDSIEITNKGNIEQVYSRKYAPNDDMPMSHLEFSLKYDDLNLAFLKQIFDNILVEEVERFIELSPSGKYSRKIGFLFEFLTGKQLMIRKPISGNYVDLLEDERYITGDIFKNTRWRINDNLLGTASYCPIIRKTNKLKELLRQDIVASIEQLKIEFSAAVFHRAINYLYNKETKSSYEIEKEHPTPDRMEKFVALLTQAGTEDVGEMLDEQRLTQLQNAIVDSRFAADGFRNFQNYIGQSLPGYLDMVHYICPPPVFVKSLMKGLAEVSSKTISVPSEIRAAVISFGFVFIHPFEDGNGRIHRFLIHDILVRDGVVPNGLIIPVSAHMLNNIRDYDAILERYSKPLMQLIKYTKNEAGGIEVLNSEKVDAYFRFPDLTEQCIYLVETIHATLKKDMPEELLFIQRYDEVKRALQDVVDMPDRNINLMIMFLHQNKGVFPKRRREQFSKLSDEEIEMMQSEYRKIFELE</sequence>
<evidence type="ECO:0000313" key="2">
    <source>
        <dbReference type="EMBL" id="MBW8684697.1"/>
    </source>
</evidence>
<keyword evidence="3" id="KW-1185">Reference proteome</keyword>
<evidence type="ECO:0000259" key="1">
    <source>
        <dbReference type="PROSITE" id="PS51459"/>
    </source>
</evidence>
<protein>
    <submittedName>
        <fullName evidence="2">Fic family protein</fullName>
    </submittedName>
</protein>
<dbReference type="PROSITE" id="PS51459">
    <property type="entry name" value="FIDO"/>
    <property type="match status" value="1"/>
</dbReference>
<accession>A0ABS7GAK8</accession>
<proteinExistence type="predicted"/>
<gene>
    <name evidence="2" type="ORF">K1Y79_10185</name>
</gene>
<dbReference type="Gene3D" id="1.10.3290.10">
    <property type="entry name" value="Fido-like domain"/>
    <property type="match status" value="1"/>
</dbReference>
<dbReference type="PANTHER" id="PTHR13504">
    <property type="entry name" value="FIDO DOMAIN-CONTAINING PROTEIN DDB_G0283145"/>
    <property type="match status" value="1"/>
</dbReference>
<organism evidence="2 3">
    <name type="scientific">Chitinophaga rhizophila</name>
    <dbReference type="NCBI Taxonomy" id="2866212"/>
    <lineage>
        <taxon>Bacteria</taxon>
        <taxon>Pseudomonadati</taxon>
        <taxon>Bacteroidota</taxon>
        <taxon>Chitinophagia</taxon>
        <taxon>Chitinophagales</taxon>
        <taxon>Chitinophagaceae</taxon>
        <taxon>Chitinophaga</taxon>
    </lineage>
</organism>
<evidence type="ECO:0000313" key="3">
    <source>
        <dbReference type="Proteomes" id="UP000812961"/>
    </source>
</evidence>
<dbReference type="PANTHER" id="PTHR13504:SF33">
    <property type="entry name" value="FIC FAMILY PROTEIN"/>
    <property type="match status" value="1"/>
</dbReference>
<comment type="caution">
    <text evidence="2">The sequence shown here is derived from an EMBL/GenBank/DDBJ whole genome shotgun (WGS) entry which is preliminary data.</text>
</comment>
<dbReference type="SUPFAM" id="SSF140931">
    <property type="entry name" value="Fic-like"/>
    <property type="match status" value="1"/>
</dbReference>
<name>A0ABS7GAK8_9BACT</name>
<dbReference type="InterPro" id="IPR003812">
    <property type="entry name" value="Fido"/>
</dbReference>
<feature type="domain" description="Fido" evidence="1">
    <location>
        <begin position="238"/>
        <end position="385"/>
    </location>
</feature>
<dbReference type="InterPro" id="IPR036597">
    <property type="entry name" value="Fido-like_dom_sf"/>
</dbReference>
<dbReference type="InterPro" id="IPR040198">
    <property type="entry name" value="Fido_containing"/>
</dbReference>